<comment type="caution">
    <text evidence="1">The sequence shown here is derived from an EMBL/GenBank/DDBJ whole genome shotgun (WGS) entry which is preliminary data.</text>
</comment>
<evidence type="ECO:0000313" key="2">
    <source>
        <dbReference type="Proteomes" id="UP001172101"/>
    </source>
</evidence>
<dbReference type="AlphaFoldDB" id="A0AA40DY41"/>
<dbReference type="Proteomes" id="UP001172101">
    <property type="component" value="Unassembled WGS sequence"/>
</dbReference>
<dbReference type="RefSeq" id="XP_060296715.1">
    <property type="nucleotide sequence ID" value="XM_060439943.1"/>
</dbReference>
<dbReference type="EMBL" id="JAUIRO010000004">
    <property type="protein sequence ID" value="KAK0717922.1"/>
    <property type="molecule type" value="Genomic_DNA"/>
</dbReference>
<gene>
    <name evidence="1" type="ORF">B0T26DRAFT_676155</name>
</gene>
<keyword evidence="2" id="KW-1185">Reference proteome</keyword>
<protein>
    <submittedName>
        <fullName evidence="1">Uncharacterized protein</fullName>
    </submittedName>
</protein>
<proteinExistence type="predicted"/>
<reference evidence="1" key="1">
    <citation type="submission" date="2023-06" db="EMBL/GenBank/DDBJ databases">
        <title>Genome-scale phylogeny and comparative genomics of the fungal order Sordariales.</title>
        <authorList>
            <consortium name="Lawrence Berkeley National Laboratory"/>
            <person name="Hensen N."/>
            <person name="Bonometti L."/>
            <person name="Westerberg I."/>
            <person name="Brannstrom I.O."/>
            <person name="Guillou S."/>
            <person name="Cros-Aarteil S."/>
            <person name="Calhoun S."/>
            <person name="Haridas S."/>
            <person name="Kuo A."/>
            <person name="Mondo S."/>
            <person name="Pangilinan J."/>
            <person name="Riley R."/>
            <person name="LaButti K."/>
            <person name="Andreopoulos B."/>
            <person name="Lipzen A."/>
            <person name="Chen C."/>
            <person name="Yanf M."/>
            <person name="Daum C."/>
            <person name="Ng V."/>
            <person name="Clum A."/>
            <person name="Steindorff A."/>
            <person name="Ohm R."/>
            <person name="Martin F."/>
            <person name="Silar P."/>
            <person name="Natvig D."/>
            <person name="Lalanne C."/>
            <person name="Gautier V."/>
            <person name="Ament-velasquez S.L."/>
            <person name="Kruys A."/>
            <person name="Hutchinson M.I."/>
            <person name="Powell A.J."/>
            <person name="Barry K."/>
            <person name="Miller A.N."/>
            <person name="Grigoriev I.V."/>
            <person name="Debuchy R."/>
            <person name="Gladieux P."/>
            <person name="Thoren M.H."/>
            <person name="Johannesson H."/>
        </authorList>
    </citation>
    <scope>NUCLEOTIDE SEQUENCE</scope>
    <source>
        <strain evidence="1">SMH2392-1A</strain>
    </source>
</reference>
<accession>A0AA40DY41</accession>
<organism evidence="1 2">
    <name type="scientific">Lasiosphaeria miniovina</name>
    <dbReference type="NCBI Taxonomy" id="1954250"/>
    <lineage>
        <taxon>Eukaryota</taxon>
        <taxon>Fungi</taxon>
        <taxon>Dikarya</taxon>
        <taxon>Ascomycota</taxon>
        <taxon>Pezizomycotina</taxon>
        <taxon>Sordariomycetes</taxon>
        <taxon>Sordariomycetidae</taxon>
        <taxon>Sordariales</taxon>
        <taxon>Lasiosphaeriaceae</taxon>
        <taxon>Lasiosphaeria</taxon>
    </lineage>
</organism>
<evidence type="ECO:0000313" key="1">
    <source>
        <dbReference type="EMBL" id="KAK0717922.1"/>
    </source>
</evidence>
<name>A0AA40DY41_9PEZI</name>
<sequence length="179" mass="20347">MTCGSGAISTKLGLPLVTPPRAYRYSFDVLFCPPSSPFTPEGARWQEARLCFSSDDFSKLRDSVPLARDRTDWNNWTLRMSFTSRDGIWLANLSRNEAAAFTGPDSVIRVIGWVHPERDSIKSSRVFYVKNGLLWTTKPMTWKCVNLWMRLLRGLFKVVIDDEVLAMQSVLRMPVAANP</sequence>
<dbReference type="GeneID" id="85323213"/>